<reference evidence="1 2" key="1">
    <citation type="journal article" date="2018" name="Biotechnol. Biofuels">
        <title>Integrative visual omics of the white-rot fungus Polyporus brumalis exposes the biotechnological potential of its oxidative enzymes for delignifying raw plant biomass.</title>
        <authorList>
            <person name="Miyauchi S."/>
            <person name="Rancon A."/>
            <person name="Drula E."/>
            <person name="Hage H."/>
            <person name="Chaduli D."/>
            <person name="Favel A."/>
            <person name="Grisel S."/>
            <person name="Henrissat B."/>
            <person name="Herpoel-Gimbert I."/>
            <person name="Ruiz-Duenas F.J."/>
            <person name="Chevret D."/>
            <person name="Hainaut M."/>
            <person name="Lin J."/>
            <person name="Wang M."/>
            <person name="Pangilinan J."/>
            <person name="Lipzen A."/>
            <person name="Lesage-Meessen L."/>
            <person name="Navarro D."/>
            <person name="Riley R."/>
            <person name="Grigoriev I.V."/>
            <person name="Zhou S."/>
            <person name="Raouche S."/>
            <person name="Rosso M.N."/>
        </authorList>
    </citation>
    <scope>NUCLEOTIDE SEQUENCE [LARGE SCALE GENOMIC DNA]</scope>
    <source>
        <strain evidence="1 2">BRFM 1820</strain>
    </source>
</reference>
<protein>
    <submittedName>
        <fullName evidence="1">Uncharacterized protein</fullName>
    </submittedName>
</protein>
<evidence type="ECO:0000313" key="2">
    <source>
        <dbReference type="Proteomes" id="UP000256964"/>
    </source>
</evidence>
<name>A0A371CWV7_9APHY</name>
<proteinExistence type="predicted"/>
<feature type="non-terminal residue" evidence="1">
    <location>
        <position position="208"/>
    </location>
</feature>
<dbReference type="EMBL" id="KZ857446">
    <property type="protein sequence ID" value="RDX44759.1"/>
    <property type="molecule type" value="Genomic_DNA"/>
</dbReference>
<gene>
    <name evidence="1" type="ORF">OH76DRAFT_1322149</name>
</gene>
<feature type="non-terminal residue" evidence="1">
    <location>
        <position position="1"/>
    </location>
</feature>
<keyword evidence="2" id="KW-1185">Reference proteome</keyword>
<evidence type="ECO:0000313" key="1">
    <source>
        <dbReference type="EMBL" id="RDX44759.1"/>
    </source>
</evidence>
<organism evidence="1 2">
    <name type="scientific">Lentinus brumalis</name>
    <dbReference type="NCBI Taxonomy" id="2498619"/>
    <lineage>
        <taxon>Eukaryota</taxon>
        <taxon>Fungi</taxon>
        <taxon>Dikarya</taxon>
        <taxon>Basidiomycota</taxon>
        <taxon>Agaricomycotina</taxon>
        <taxon>Agaricomycetes</taxon>
        <taxon>Polyporales</taxon>
        <taxon>Polyporaceae</taxon>
        <taxon>Lentinus</taxon>
    </lineage>
</organism>
<sequence length="208" mass="24056">ERHLRVGQMNDALHAVRVGIGYKSFLYRTSVRTANSQTKKLRSFDDVQTADAGILSNARVYETARASLLQLYDPSHPEDAEELESTTARFRPLLRSDLTVNTAIIESSTRGLSNLHLPWFWYLDGGSSAADGSWTDEMYRVVWLRGYARKLRWEEEVVLVYLEMLRMEEALERTTEVWETRSQDNVNTGYASWAERQAHLWRSLRSHA</sequence>
<dbReference type="OrthoDB" id="2753838at2759"/>
<dbReference type="AlphaFoldDB" id="A0A371CWV7"/>
<dbReference type="Proteomes" id="UP000256964">
    <property type="component" value="Unassembled WGS sequence"/>
</dbReference>
<accession>A0A371CWV7</accession>
<dbReference type="STRING" id="139420.A0A371CWV7"/>